<dbReference type="InterPro" id="IPR023049">
    <property type="entry name" value="GlgC_bac"/>
</dbReference>
<evidence type="ECO:0000256" key="6">
    <source>
        <dbReference type="ARBA" id="ARBA00022840"/>
    </source>
</evidence>
<dbReference type="SUPFAM" id="SSF53448">
    <property type="entry name" value="Nucleotide-diphospho-sugar transferases"/>
    <property type="match status" value="1"/>
</dbReference>
<keyword evidence="4 9" id="KW-0548">Nucleotidyltransferase</keyword>
<evidence type="ECO:0000256" key="1">
    <source>
        <dbReference type="ARBA" id="ARBA00010443"/>
    </source>
</evidence>
<feature type="binding site" evidence="9">
    <location>
        <position position="98"/>
    </location>
    <ligand>
        <name>alpha-D-glucose 1-phosphate</name>
        <dbReference type="ChEBI" id="CHEBI:58601"/>
    </ligand>
</feature>
<dbReference type="PROSITE" id="PS00809">
    <property type="entry name" value="ADP_GLC_PYROPHOSPH_2"/>
    <property type="match status" value="1"/>
</dbReference>
<feature type="site" description="Could play a key role in the communication between the regulatory and the substrate sites" evidence="9">
    <location>
        <position position="97"/>
    </location>
</feature>
<feature type="binding site" evidence="9">
    <location>
        <position position="196"/>
    </location>
    <ligand>
        <name>alpha-D-glucose 1-phosphate</name>
        <dbReference type="ChEBI" id="CHEBI:58601"/>
    </ligand>
</feature>
<dbReference type="EMBL" id="AP018052">
    <property type="protein sequence ID" value="BAZ94964.1"/>
    <property type="molecule type" value="Genomic_DNA"/>
</dbReference>
<evidence type="ECO:0000256" key="4">
    <source>
        <dbReference type="ARBA" id="ARBA00022695"/>
    </source>
</evidence>
<accession>A0A1Z4VUU4</accession>
<evidence type="ECO:0000256" key="8">
    <source>
        <dbReference type="ARBA" id="ARBA00023277"/>
    </source>
</evidence>
<dbReference type="GO" id="GO:0005524">
    <property type="term" value="F:ATP binding"/>
    <property type="evidence" value="ECO:0007669"/>
    <property type="project" value="UniProtKB-KW"/>
</dbReference>
<comment type="similarity">
    <text evidence="1 9">Belongs to the bacterial/plant glucose-1-phosphate adenylyltransferase family.</text>
</comment>
<dbReference type="Pfam" id="PF24894">
    <property type="entry name" value="Hexapep_GlmU"/>
    <property type="match status" value="1"/>
</dbReference>
<dbReference type="PANTHER" id="PTHR43523">
    <property type="entry name" value="GLUCOSE-1-PHOSPHATE ADENYLYLTRANSFERASE-RELATED"/>
    <property type="match status" value="1"/>
</dbReference>
<keyword evidence="8 9" id="KW-0119">Carbohydrate metabolism</keyword>
<evidence type="ECO:0000313" key="13">
    <source>
        <dbReference type="Proteomes" id="UP000218765"/>
    </source>
</evidence>
<evidence type="ECO:0000256" key="9">
    <source>
        <dbReference type="HAMAP-Rule" id="MF_00624"/>
    </source>
</evidence>
<keyword evidence="13" id="KW-1185">Reference proteome</keyword>
<comment type="pathway">
    <text evidence="9">Glycan biosynthesis; glycogen biosynthesis.</text>
</comment>
<evidence type="ECO:0000256" key="3">
    <source>
        <dbReference type="ARBA" id="ARBA00022679"/>
    </source>
</evidence>
<dbReference type="GO" id="GO:0008878">
    <property type="term" value="F:glucose-1-phosphate adenylyltransferase activity"/>
    <property type="evidence" value="ECO:0007669"/>
    <property type="project" value="UniProtKB-UniRule"/>
</dbReference>
<dbReference type="HAMAP" id="MF_00624">
    <property type="entry name" value="GlgC"/>
    <property type="match status" value="1"/>
</dbReference>
<name>A0A1Z4VUU4_9GAMM</name>
<comment type="subunit">
    <text evidence="9">Homotetramer.</text>
</comment>
<dbReference type="RefSeq" id="WP_172844305.1">
    <property type="nucleotide sequence ID" value="NZ_AP018052.1"/>
</dbReference>
<evidence type="ECO:0000259" key="11">
    <source>
        <dbReference type="Pfam" id="PF24894"/>
    </source>
</evidence>
<evidence type="ECO:0000259" key="10">
    <source>
        <dbReference type="Pfam" id="PF00483"/>
    </source>
</evidence>
<dbReference type="CDD" id="cd02508">
    <property type="entry name" value="ADP_Glucose_PP"/>
    <property type="match status" value="1"/>
</dbReference>
<dbReference type="InterPro" id="IPR005836">
    <property type="entry name" value="ADP_Glu_pyroP_CS"/>
</dbReference>
<keyword evidence="6 9" id="KW-0067">ATP-binding</keyword>
<feature type="binding site" evidence="9">
    <location>
        <position position="163"/>
    </location>
    <ligand>
        <name>alpha-D-glucose 1-phosphate</name>
        <dbReference type="ChEBI" id="CHEBI:58601"/>
    </ligand>
</feature>
<keyword evidence="3 9" id="KW-0808">Transferase</keyword>
<dbReference type="NCBIfam" id="TIGR02091">
    <property type="entry name" value="glgC"/>
    <property type="match status" value="1"/>
</dbReference>
<dbReference type="PROSITE" id="PS00810">
    <property type="entry name" value="ADP_GLC_PYROPHOSPH_3"/>
    <property type="match status" value="1"/>
</dbReference>
<keyword evidence="5 9" id="KW-0547">Nucleotide-binding</keyword>
<proteinExistence type="inferred from homology"/>
<dbReference type="Gene3D" id="3.90.550.10">
    <property type="entry name" value="Spore Coat Polysaccharide Biosynthesis Protein SpsA, Chain A"/>
    <property type="match status" value="1"/>
</dbReference>
<reference evidence="12 13" key="1">
    <citation type="submission" date="2017-05" db="EMBL/GenBank/DDBJ databases">
        <title>Thiocyanate degradation by Thiohalobacter thiocyanaticus FOKN1.</title>
        <authorList>
            <person name="Oshiki M."/>
            <person name="Fukushima T."/>
            <person name="Kawano S."/>
            <person name="Nakagawa J."/>
        </authorList>
    </citation>
    <scope>NUCLEOTIDE SEQUENCE [LARGE SCALE GENOMIC DNA]</scope>
    <source>
        <strain evidence="12 13">FOKN1</strain>
    </source>
</reference>
<evidence type="ECO:0000256" key="7">
    <source>
        <dbReference type="ARBA" id="ARBA00023056"/>
    </source>
</evidence>
<organism evidence="12 13">
    <name type="scientific">Thiohalobacter thiocyanaticus</name>
    <dbReference type="NCBI Taxonomy" id="585455"/>
    <lineage>
        <taxon>Bacteria</taxon>
        <taxon>Pseudomonadati</taxon>
        <taxon>Pseudomonadota</taxon>
        <taxon>Gammaproteobacteria</taxon>
        <taxon>Thiohalobacterales</taxon>
        <taxon>Thiohalobacteraceae</taxon>
        <taxon>Thiohalobacter</taxon>
    </lineage>
</organism>
<dbReference type="KEGG" id="ttc:FOKN1_2594"/>
<dbReference type="GO" id="GO:0005978">
    <property type="term" value="P:glycogen biosynthetic process"/>
    <property type="evidence" value="ECO:0007669"/>
    <property type="project" value="UniProtKB-UniRule"/>
</dbReference>
<dbReference type="InterPro" id="IPR011004">
    <property type="entry name" value="Trimer_LpxA-like_sf"/>
</dbReference>
<evidence type="ECO:0000256" key="2">
    <source>
        <dbReference type="ARBA" id="ARBA00022600"/>
    </source>
</evidence>
<sequence>MLEQTLTILLAGGVGSRLQPLTSDRAKPAVPFGGKYRIIDFSLSNCLHSGLRRILVLTQYKSHSLNKHLRDGWSIFNPELGEYVTAVPPQMRTGERWYAGTADAIYQNLYLLERSGAEQVLILSGDHIYRMDYAAMLRRHRETNADVSIACMQVPLAEAGSFGVVRVDAGQRITDFQEKPAQPAAVPGHPDLALASMGIYVFSMELLQRTLQEDHQREDSSHDFGKDILPRLLAEHRVQAYPFGGETGRVLPDRYWRDVGTIDAYYEANMELLKPLPALNLYQDDWTIRSYQPQTPPARTVPGSSGNEGIFINSIVAGGAVIAGGSVQHSILFPHVFIDDEVQIQGAILFDRVRVGEGAQLRNCIVDKDVRIPPQERIGYDAEADRRRFSVSPGGIVVVPKGYRFEDLP</sequence>
<dbReference type="InterPro" id="IPR005835">
    <property type="entry name" value="NTP_transferase_dom"/>
</dbReference>
<dbReference type="PANTHER" id="PTHR43523:SF2">
    <property type="entry name" value="GLUCOSE-1-PHOSPHATE ADENYLYLTRANSFERASE"/>
    <property type="match status" value="1"/>
</dbReference>
<dbReference type="InterPro" id="IPR011831">
    <property type="entry name" value="ADP-Glc_PPase"/>
</dbReference>
<comment type="catalytic activity">
    <reaction evidence="9">
        <text>alpha-D-glucose 1-phosphate + ATP + H(+) = ADP-alpha-D-glucose + diphosphate</text>
        <dbReference type="Rhea" id="RHEA:12120"/>
        <dbReference type="ChEBI" id="CHEBI:15378"/>
        <dbReference type="ChEBI" id="CHEBI:30616"/>
        <dbReference type="ChEBI" id="CHEBI:33019"/>
        <dbReference type="ChEBI" id="CHEBI:57498"/>
        <dbReference type="ChEBI" id="CHEBI:58601"/>
        <dbReference type="EC" id="2.7.7.27"/>
    </reaction>
</comment>
<dbReference type="InterPro" id="IPR029044">
    <property type="entry name" value="Nucleotide-diphossugar_trans"/>
</dbReference>
<dbReference type="InterPro" id="IPR056818">
    <property type="entry name" value="GlmU/GlgC-like_hexapep"/>
</dbReference>
<dbReference type="EC" id="2.7.7.27" evidence="9"/>
<feature type="binding site" evidence="9">
    <location>
        <begin position="178"/>
        <end position="179"/>
    </location>
    <ligand>
        <name>alpha-D-glucose 1-phosphate</name>
        <dbReference type="ChEBI" id="CHEBI:58601"/>
    </ligand>
</feature>
<evidence type="ECO:0000256" key="5">
    <source>
        <dbReference type="ARBA" id="ARBA00022741"/>
    </source>
</evidence>
<keyword evidence="2 9" id="KW-0321">Glycogen metabolism</keyword>
<dbReference type="CDD" id="cd04651">
    <property type="entry name" value="LbH_G1P_AT_C"/>
    <property type="match status" value="1"/>
</dbReference>
<dbReference type="SUPFAM" id="SSF51161">
    <property type="entry name" value="Trimeric LpxA-like enzymes"/>
    <property type="match status" value="1"/>
</dbReference>
<dbReference type="AlphaFoldDB" id="A0A1Z4VUU4"/>
<dbReference type="PROSITE" id="PS00808">
    <property type="entry name" value="ADP_GLC_PYROPHOSPH_1"/>
    <property type="match status" value="1"/>
</dbReference>
<dbReference type="Proteomes" id="UP000218765">
    <property type="component" value="Chromosome"/>
</dbReference>
<dbReference type="NCBIfam" id="NF002023">
    <property type="entry name" value="PRK00844.1"/>
    <property type="match status" value="1"/>
</dbReference>
<evidence type="ECO:0000313" key="12">
    <source>
        <dbReference type="EMBL" id="BAZ94964.1"/>
    </source>
</evidence>
<keyword evidence="7 9" id="KW-0320">Glycogen biosynthesis</keyword>
<comment type="function">
    <text evidence="9">Involved in the biosynthesis of ADP-glucose, a building block required for the elongation reactions to produce glycogen. Catalyzes the reaction between ATP and alpha-D-glucose 1-phosphate (G1P) to produce pyrophosphate and ADP-Glc.</text>
</comment>
<dbReference type="Gene3D" id="2.160.10.10">
    <property type="entry name" value="Hexapeptide repeat proteins"/>
    <property type="match status" value="1"/>
</dbReference>
<gene>
    <name evidence="9" type="primary">glgC</name>
    <name evidence="12" type="ORF">FOKN1_2594</name>
</gene>
<protein>
    <recommendedName>
        <fullName evidence="9">Glucose-1-phosphate adenylyltransferase</fullName>
        <ecNumber evidence="9">2.7.7.27</ecNumber>
    </recommendedName>
    <alternativeName>
        <fullName evidence="9">ADP-glucose pyrophosphorylase</fullName>
        <shortName evidence="9">ADPGlc PPase</shortName>
    </alternativeName>
    <alternativeName>
        <fullName evidence="9">ADP-glucose synthase</fullName>
    </alternativeName>
</protein>
<feature type="domain" description="Glucose-1-phosphate adenylyltransferase/Bifunctional protein GlmU-like C-terminal hexapeptide" evidence="11">
    <location>
        <begin position="296"/>
        <end position="399"/>
    </location>
</feature>
<dbReference type="NCBIfam" id="NF001947">
    <property type="entry name" value="PRK00725.1"/>
    <property type="match status" value="1"/>
</dbReference>
<dbReference type="UniPathway" id="UPA00164"/>
<feature type="site" description="Could play a key role in the communication between the regulatory and the substrate sites" evidence="9">
    <location>
        <position position="59"/>
    </location>
</feature>
<feature type="domain" description="Nucleotidyl transferase" evidence="10">
    <location>
        <begin position="7"/>
        <end position="273"/>
    </location>
</feature>
<dbReference type="Pfam" id="PF00483">
    <property type="entry name" value="NTP_transferase"/>
    <property type="match status" value="1"/>
</dbReference>